<name>A0AAV2FYW4_9ROSI</name>
<protein>
    <submittedName>
        <fullName evidence="2">Uncharacterized protein</fullName>
    </submittedName>
</protein>
<accession>A0AAV2FYW4</accession>
<proteinExistence type="predicted"/>
<keyword evidence="3" id="KW-1185">Reference proteome</keyword>
<reference evidence="2 3" key="1">
    <citation type="submission" date="2024-04" db="EMBL/GenBank/DDBJ databases">
        <authorList>
            <person name="Fracassetti M."/>
        </authorList>
    </citation>
    <scope>NUCLEOTIDE SEQUENCE [LARGE SCALE GENOMIC DNA]</scope>
</reference>
<evidence type="ECO:0000256" key="1">
    <source>
        <dbReference type="SAM" id="MobiDB-lite"/>
    </source>
</evidence>
<feature type="region of interest" description="Disordered" evidence="1">
    <location>
        <begin position="51"/>
        <end position="70"/>
    </location>
</feature>
<sequence length="70" mass="7839">MLASTKKQISKSPTTQNMLKLDNAHPWSYSLTQFLELRINGHKAATQVSAYAKDSRLQSNEKKRGASKGF</sequence>
<dbReference type="EMBL" id="OZ034820">
    <property type="protein sequence ID" value="CAL1403162.1"/>
    <property type="molecule type" value="Genomic_DNA"/>
</dbReference>
<evidence type="ECO:0000313" key="2">
    <source>
        <dbReference type="EMBL" id="CAL1403162.1"/>
    </source>
</evidence>
<dbReference type="AlphaFoldDB" id="A0AAV2FYW4"/>
<evidence type="ECO:0000313" key="3">
    <source>
        <dbReference type="Proteomes" id="UP001497516"/>
    </source>
</evidence>
<feature type="compositionally biased region" description="Basic and acidic residues" evidence="1">
    <location>
        <begin position="53"/>
        <end position="64"/>
    </location>
</feature>
<dbReference type="Proteomes" id="UP001497516">
    <property type="component" value="Chromosome 7"/>
</dbReference>
<organism evidence="2 3">
    <name type="scientific">Linum trigynum</name>
    <dbReference type="NCBI Taxonomy" id="586398"/>
    <lineage>
        <taxon>Eukaryota</taxon>
        <taxon>Viridiplantae</taxon>
        <taxon>Streptophyta</taxon>
        <taxon>Embryophyta</taxon>
        <taxon>Tracheophyta</taxon>
        <taxon>Spermatophyta</taxon>
        <taxon>Magnoliopsida</taxon>
        <taxon>eudicotyledons</taxon>
        <taxon>Gunneridae</taxon>
        <taxon>Pentapetalae</taxon>
        <taxon>rosids</taxon>
        <taxon>fabids</taxon>
        <taxon>Malpighiales</taxon>
        <taxon>Linaceae</taxon>
        <taxon>Linum</taxon>
    </lineage>
</organism>
<gene>
    <name evidence="2" type="ORF">LTRI10_LOCUS43110</name>
</gene>